<organism evidence="1 2">
    <name type="scientific">Magnetospirillum molischianum DSM 120</name>
    <dbReference type="NCBI Taxonomy" id="1150626"/>
    <lineage>
        <taxon>Bacteria</taxon>
        <taxon>Pseudomonadati</taxon>
        <taxon>Pseudomonadota</taxon>
        <taxon>Alphaproteobacteria</taxon>
        <taxon>Rhodospirillales</taxon>
        <taxon>Rhodospirillaceae</taxon>
        <taxon>Magnetospirillum</taxon>
    </lineage>
</organism>
<sequence length="74" mass="8192">MRSRAHILPGQSDVCDFVVFILVPVASSTDNDMDPCVTVQGVDRSALSCVGLYADSEARSEFFMQWVGRLRLII</sequence>
<reference evidence="1 2" key="1">
    <citation type="journal article" date="2012" name="J. Bacteriol.">
        <title>Draft Genome Sequence of the Purple Photosynthetic Bacterium Phaeospirillum molischianum DSM120, a Particularly Versatile Bacterium.</title>
        <authorList>
            <person name="Duquesne K."/>
            <person name="Prima V."/>
            <person name="Ji B."/>
            <person name="Rouy Z."/>
            <person name="Medigue C."/>
            <person name="Talla E."/>
            <person name="Sturgis J.N."/>
        </authorList>
    </citation>
    <scope>NUCLEOTIDE SEQUENCE [LARGE SCALE GENOMIC DNA]</scope>
    <source>
        <strain evidence="2">DSM120</strain>
    </source>
</reference>
<evidence type="ECO:0000313" key="1">
    <source>
        <dbReference type="EMBL" id="CCG42209.1"/>
    </source>
</evidence>
<keyword evidence="2" id="KW-1185">Reference proteome</keyword>
<dbReference type="STRING" id="1150626.PHAMO_340082"/>
<protein>
    <submittedName>
        <fullName evidence="1">Uncharacterized protein</fullName>
    </submittedName>
</protein>
<name>H8FV21_MAGML</name>
<accession>H8FV21</accession>
<gene>
    <name evidence="1" type="ORF">PHAMO_340082</name>
</gene>
<comment type="caution">
    <text evidence="1">The sequence shown here is derived from an EMBL/GenBank/DDBJ whole genome shotgun (WGS) entry which is preliminary data.</text>
</comment>
<dbReference type="Proteomes" id="UP000004169">
    <property type="component" value="Unassembled WGS sequence"/>
</dbReference>
<dbReference type="AlphaFoldDB" id="H8FV21"/>
<evidence type="ECO:0000313" key="2">
    <source>
        <dbReference type="Proteomes" id="UP000004169"/>
    </source>
</evidence>
<dbReference type="EMBL" id="CAHP01000028">
    <property type="protein sequence ID" value="CCG42209.1"/>
    <property type="molecule type" value="Genomic_DNA"/>
</dbReference>
<proteinExistence type="predicted"/>